<dbReference type="RefSeq" id="WP_067676481.1">
    <property type="nucleotide sequence ID" value="NZ_CP016591.1"/>
</dbReference>
<accession>A0A1B2AAV7</accession>
<keyword evidence="2" id="KW-0732">Signal</keyword>
<dbReference type="Proteomes" id="UP000092932">
    <property type="component" value="Chromosome"/>
</dbReference>
<feature type="signal peptide" evidence="2">
    <location>
        <begin position="1"/>
        <end position="25"/>
    </location>
</feature>
<sequence>MTKTRLTISTLAVAVAAGWAVPAAAQDAAAVAQELAQMRAQMAAMASRIDTLEAQLQAAKAEAQAATTAASAATASAAAATEATKAESATKIAFKGAPEITAKGGWSFKPRGRLQMDTGFVDAPDSTGRPDGFGSTLRRARLGMQGDIPGGFGYKFEVDFAGDTVTLTDAFLTYKDGALTVTAGQHNSFQSLEELTSSLHTSFIERAAFTDAFGFERRLGLSAEIAKGDLLLQGGVFTDNNSALPTGNVGLDGRIVFAPKVGKGQLHLGGSVHHYSIDNAGSTVRYRQRPLVAFTAERFINTGNMTAKGERGYGLEAAYIGGPLHVAGEAFWQRVDRPGALADPTFFGGYAEIGLFLTKGDTRGYKGGTFDRVKPKNPVGKGGFGAVQVNLRYDHLDLIDAGIVGGKQAGYQGSIVWTLTDYTKLLLNYGRMQYTDAFYAAAGGDRSYGVDVVGMRAQIDF</sequence>
<dbReference type="KEGG" id="ado:A6F68_00743"/>
<evidence type="ECO:0000256" key="1">
    <source>
        <dbReference type="SAM" id="Coils"/>
    </source>
</evidence>
<keyword evidence="1" id="KW-0175">Coiled coil</keyword>
<dbReference type="SUPFAM" id="SSF56935">
    <property type="entry name" value="Porins"/>
    <property type="match status" value="1"/>
</dbReference>
<keyword evidence="4" id="KW-1185">Reference proteome</keyword>
<evidence type="ECO:0000256" key="2">
    <source>
        <dbReference type="SAM" id="SignalP"/>
    </source>
</evidence>
<evidence type="ECO:0000313" key="3">
    <source>
        <dbReference type="EMBL" id="ANY19272.1"/>
    </source>
</evidence>
<dbReference type="Gene3D" id="2.40.160.10">
    <property type="entry name" value="Porin"/>
    <property type="match status" value="1"/>
</dbReference>
<dbReference type="Pfam" id="PF07396">
    <property type="entry name" value="Porin_O_P"/>
    <property type="match status" value="1"/>
</dbReference>
<dbReference type="STRING" id="692370.A6F68_00743"/>
<dbReference type="InterPro" id="IPR010870">
    <property type="entry name" value="Porin_O/P"/>
</dbReference>
<feature type="chain" id="PRO_5008533937" evidence="2">
    <location>
        <begin position="26"/>
        <end position="461"/>
    </location>
</feature>
<name>A0A1B2AAV7_9SPHN</name>
<organism evidence="3 4">
    <name type="scientific">Tsuneonella dongtanensis</name>
    <dbReference type="NCBI Taxonomy" id="692370"/>
    <lineage>
        <taxon>Bacteria</taxon>
        <taxon>Pseudomonadati</taxon>
        <taxon>Pseudomonadota</taxon>
        <taxon>Alphaproteobacteria</taxon>
        <taxon>Sphingomonadales</taxon>
        <taxon>Erythrobacteraceae</taxon>
        <taxon>Tsuneonella</taxon>
    </lineage>
</organism>
<evidence type="ECO:0000313" key="4">
    <source>
        <dbReference type="Proteomes" id="UP000092932"/>
    </source>
</evidence>
<reference evidence="3 4" key="1">
    <citation type="submission" date="2016-07" db="EMBL/GenBank/DDBJ databases">
        <title>Complete genome sequence of Altererythrobacter dongtanensis KCTC 22672, a type strain with esterase isolated from tidal flat.</title>
        <authorList>
            <person name="Cheng H."/>
            <person name="Wu Y.-H."/>
            <person name="Zhou P."/>
            <person name="Huo Y.-Y."/>
            <person name="Wang C.-S."/>
            <person name="Xu X.-W."/>
        </authorList>
    </citation>
    <scope>NUCLEOTIDE SEQUENCE [LARGE SCALE GENOMIC DNA]</scope>
    <source>
        <strain evidence="3 4">KCTC 22672</strain>
    </source>
</reference>
<protein>
    <submittedName>
        <fullName evidence="3">Porin P</fullName>
    </submittedName>
</protein>
<dbReference type="EMBL" id="CP016591">
    <property type="protein sequence ID" value="ANY19272.1"/>
    <property type="molecule type" value="Genomic_DNA"/>
</dbReference>
<feature type="coiled-coil region" evidence="1">
    <location>
        <begin position="35"/>
        <end position="69"/>
    </location>
</feature>
<dbReference type="InterPro" id="IPR023614">
    <property type="entry name" value="Porin_dom_sf"/>
</dbReference>
<gene>
    <name evidence="3" type="primary">oprP</name>
    <name evidence="3" type="ORF">A6F68_00743</name>
</gene>
<dbReference type="AlphaFoldDB" id="A0A1B2AAV7"/>
<dbReference type="PATRIC" id="fig|692370.5.peg.758"/>
<proteinExistence type="predicted"/>